<reference evidence="2 3" key="1">
    <citation type="journal article" date="2018" name="PLoS Genet.">
        <title>Population sequencing reveals clonal diversity and ancestral inbreeding in the grapevine cultivar Chardonnay.</title>
        <authorList>
            <person name="Roach M.J."/>
            <person name="Johnson D.L."/>
            <person name="Bohlmann J."/>
            <person name="van Vuuren H.J."/>
            <person name="Jones S.J."/>
            <person name="Pretorius I.S."/>
            <person name="Schmidt S.A."/>
            <person name="Borneman A.R."/>
        </authorList>
    </citation>
    <scope>NUCLEOTIDE SEQUENCE [LARGE SCALE GENOMIC DNA]</scope>
    <source>
        <strain evidence="3">cv. Chardonnay</strain>
        <tissue evidence="2">Leaf</tissue>
    </source>
</reference>
<name>A0A438CGI9_VITVI</name>
<organism evidence="2 3">
    <name type="scientific">Vitis vinifera</name>
    <name type="common">Grape</name>
    <dbReference type="NCBI Taxonomy" id="29760"/>
    <lineage>
        <taxon>Eukaryota</taxon>
        <taxon>Viridiplantae</taxon>
        <taxon>Streptophyta</taxon>
        <taxon>Embryophyta</taxon>
        <taxon>Tracheophyta</taxon>
        <taxon>Spermatophyta</taxon>
        <taxon>Magnoliopsida</taxon>
        <taxon>eudicotyledons</taxon>
        <taxon>Gunneridae</taxon>
        <taxon>Pentapetalae</taxon>
        <taxon>rosids</taxon>
        <taxon>Vitales</taxon>
        <taxon>Vitaceae</taxon>
        <taxon>Viteae</taxon>
        <taxon>Vitis</taxon>
    </lineage>
</organism>
<proteinExistence type="predicted"/>
<dbReference type="Proteomes" id="UP000288805">
    <property type="component" value="Unassembled WGS sequence"/>
</dbReference>
<feature type="signal peptide" evidence="1">
    <location>
        <begin position="1"/>
        <end position="26"/>
    </location>
</feature>
<sequence>MAPLLLLKVIVLLVVLIWVNVRVVEYEDIRLNNVLFISYCRSLQLLLWPLDHNNNVNLILPNNGSLDPGNIGNHEKILPLPLLLKTLVGFSIVVHHTMLPLT</sequence>
<feature type="chain" id="PRO_5019229553" evidence="1">
    <location>
        <begin position="27"/>
        <end position="102"/>
    </location>
</feature>
<accession>A0A438CGI9</accession>
<evidence type="ECO:0000256" key="1">
    <source>
        <dbReference type="SAM" id="SignalP"/>
    </source>
</evidence>
<gene>
    <name evidence="2" type="ORF">CK203_101842</name>
</gene>
<keyword evidence="1" id="KW-0732">Signal</keyword>
<evidence type="ECO:0000313" key="3">
    <source>
        <dbReference type="Proteomes" id="UP000288805"/>
    </source>
</evidence>
<comment type="caution">
    <text evidence="2">The sequence shown here is derived from an EMBL/GenBank/DDBJ whole genome shotgun (WGS) entry which is preliminary data.</text>
</comment>
<dbReference type="EMBL" id="QGNW01002239">
    <property type="protein sequence ID" value="RVW22330.1"/>
    <property type="molecule type" value="Genomic_DNA"/>
</dbReference>
<dbReference type="AlphaFoldDB" id="A0A438CGI9"/>
<protein>
    <submittedName>
        <fullName evidence="2">Uncharacterized protein</fullName>
    </submittedName>
</protein>
<evidence type="ECO:0000313" key="2">
    <source>
        <dbReference type="EMBL" id="RVW22330.1"/>
    </source>
</evidence>